<keyword evidence="1" id="KW-0732">Signal</keyword>
<dbReference type="Proteomes" id="UP000829354">
    <property type="component" value="Chromosome IV"/>
</dbReference>
<dbReference type="EMBL" id="CP092623">
    <property type="protein sequence ID" value="UMM27388.1"/>
    <property type="molecule type" value="Genomic_DNA"/>
</dbReference>
<gene>
    <name evidence="2" type="ORF">L5515_010698</name>
</gene>
<organism evidence="2 3">
    <name type="scientific">Caenorhabditis briggsae</name>
    <dbReference type="NCBI Taxonomy" id="6238"/>
    <lineage>
        <taxon>Eukaryota</taxon>
        <taxon>Metazoa</taxon>
        <taxon>Ecdysozoa</taxon>
        <taxon>Nematoda</taxon>
        <taxon>Chromadorea</taxon>
        <taxon>Rhabditida</taxon>
        <taxon>Rhabditina</taxon>
        <taxon>Rhabditomorpha</taxon>
        <taxon>Rhabditoidea</taxon>
        <taxon>Rhabditidae</taxon>
        <taxon>Peloderinae</taxon>
        <taxon>Caenorhabditis</taxon>
    </lineage>
</organism>
<sequence length="139" mass="16645">MRFLTILINFVPFLPIKSEVKMPERSATYMMNNQFATIIVYARGQDFVCIKSLFVEYPKELDTNYLWLPSLPILVELRFKTHFAYYEKDEYGREIGIMAYVTYTLNNHTVTEYIHMKKNIWVSITEWQIENPMLDLLLE</sequence>
<evidence type="ECO:0000256" key="1">
    <source>
        <dbReference type="SAM" id="SignalP"/>
    </source>
</evidence>
<accession>A0AAE9ETE6</accession>
<feature type="signal peptide" evidence="1">
    <location>
        <begin position="1"/>
        <end position="18"/>
    </location>
</feature>
<evidence type="ECO:0000313" key="3">
    <source>
        <dbReference type="Proteomes" id="UP000829354"/>
    </source>
</evidence>
<evidence type="ECO:0000313" key="2">
    <source>
        <dbReference type="EMBL" id="UMM27388.1"/>
    </source>
</evidence>
<protein>
    <submittedName>
        <fullName evidence="2">Uncharacterized protein</fullName>
    </submittedName>
</protein>
<name>A0AAE9ETE6_CAEBR</name>
<proteinExistence type="predicted"/>
<feature type="chain" id="PRO_5042258490" evidence="1">
    <location>
        <begin position="19"/>
        <end position="139"/>
    </location>
</feature>
<reference evidence="2 3" key="1">
    <citation type="submission" date="2022-04" db="EMBL/GenBank/DDBJ databases">
        <title>Chromosome-level reference genomes for two strains of Caenorhabditis briggsae: an improved platform for comparative genomics.</title>
        <authorList>
            <person name="Stevens L."/>
            <person name="Andersen E."/>
        </authorList>
    </citation>
    <scope>NUCLEOTIDE SEQUENCE [LARGE SCALE GENOMIC DNA]</scope>
    <source>
        <strain evidence="2">VX34</strain>
        <tissue evidence="2">Whole-organism</tissue>
    </source>
</reference>
<keyword evidence="3" id="KW-1185">Reference proteome</keyword>
<dbReference type="AlphaFoldDB" id="A0AAE9ETE6"/>